<keyword evidence="3" id="KW-1185">Reference proteome</keyword>
<accession>A0A329S2B3</accession>
<protein>
    <submittedName>
        <fullName evidence="2">Uncharacterized protein</fullName>
    </submittedName>
</protein>
<feature type="compositionally biased region" description="Basic and acidic residues" evidence="1">
    <location>
        <begin position="157"/>
        <end position="169"/>
    </location>
</feature>
<evidence type="ECO:0000256" key="1">
    <source>
        <dbReference type="SAM" id="MobiDB-lite"/>
    </source>
</evidence>
<organism evidence="2 3">
    <name type="scientific">Phytophthora cactorum</name>
    <dbReference type="NCBI Taxonomy" id="29920"/>
    <lineage>
        <taxon>Eukaryota</taxon>
        <taxon>Sar</taxon>
        <taxon>Stramenopiles</taxon>
        <taxon>Oomycota</taxon>
        <taxon>Peronosporomycetes</taxon>
        <taxon>Peronosporales</taxon>
        <taxon>Peronosporaceae</taxon>
        <taxon>Phytophthora</taxon>
    </lineage>
</organism>
<dbReference type="AlphaFoldDB" id="A0A329S2B3"/>
<evidence type="ECO:0000313" key="3">
    <source>
        <dbReference type="Proteomes" id="UP000251314"/>
    </source>
</evidence>
<evidence type="ECO:0000313" key="2">
    <source>
        <dbReference type="EMBL" id="RAW30660.1"/>
    </source>
</evidence>
<gene>
    <name evidence="2" type="ORF">PC110_g12980</name>
</gene>
<feature type="region of interest" description="Disordered" evidence="1">
    <location>
        <begin position="150"/>
        <end position="183"/>
    </location>
</feature>
<dbReference type="VEuPathDB" id="FungiDB:PC110_g12980"/>
<name>A0A329S2B3_9STRA</name>
<proteinExistence type="predicted"/>
<sequence length="183" mass="19872">MHLEATLATTSSITTVSRYLYEMESGIKATNVHLGSCITISTCCEWGSHLKAHWQATNHAQLSSAVTGHDTLLSSTLENILSQLMAINDRLGRLEDVQAQRLAIAPCLSLVQTHQPAAVAPAVPPPATASTLAGCLLNWYTNHIWQTVKRKKKQKQASRDKSGSEHYDDTLPEGLQDNTGALV</sequence>
<dbReference type="EMBL" id="MJFZ01000359">
    <property type="protein sequence ID" value="RAW30660.1"/>
    <property type="molecule type" value="Genomic_DNA"/>
</dbReference>
<comment type="caution">
    <text evidence="2">The sequence shown here is derived from an EMBL/GenBank/DDBJ whole genome shotgun (WGS) entry which is preliminary data.</text>
</comment>
<dbReference type="Proteomes" id="UP000251314">
    <property type="component" value="Unassembled WGS sequence"/>
</dbReference>
<dbReference type="OrthoDB" id="126701at2759"/>
<reference evidence="2 3" key="1">
    <citation type="submission" date="2018-01" db="EMBL/GenBank/DDBJ databases">
        <title>Draft genome of the strawberry crown rot pathogen Phytophthora cactorum.</title>
        <authorList>
            <person name="Armitage A.D."/>
            <person name="Lysoe E."/>
            <person name="Nellist C.F."/>
            <person name="Harrison R.J."/>
            <person name="Brurberg M.B."/>
        </authorList>
    </citation>
    <scope>NUCLEOTIDE SEQUENCE [LARGE SCALE GENOMIC DNA]</scope>
    <source>
        <strain evidence="2 3">10300</strain>
    </source>
</reference>